<feature type="compositionally biased region" description="Polar residues" evidence="1">
    <location>
        <begin position="649"/>
        <end position="681"/>
    </location>
</feature>
<gene>
    <name evidence="2" type="ORF">D915_004324</name>
</gene>
<accession>A0A4E0RBU9</accession>
<feature type="compositionally biased region" description="Polar residues" evidence="1">
    <location>
        <begin position="441"/>
        <end position="452"/>
    </location>
</feature>
<evidence type="ECO:0000313" key="3">
    <source>
        <dbReference type="Proteomes" id="UP000230066"/>
    </source>
</evidence>
<feature type="region of interest" description="Disordered" evidence="1">
    <location>
        <begin position="423"/>
        <end position="460"/>
    </location>
</feature>
<comment type="caution">
    <text evidence="2">The sequence shown here is derived from an EMBL/GenBank/DDBJ whole genome shotgun (WGS) entry which is preliminary data.</text>
</comment>
<keyword evidence="3" id="KW-1185">Reference proteome</keyword>
<dbReference type="Proteomes" id="UP000230066">
    <property type="component" value="Unassembled WGS sequence"/>
</dbReference>
<evidence type="ECO:0000313" key="2">
    <source>
        <dbReference type="EMBL" id="THD24826.1"/>
    </source>
</evidence>
<proteinExistence type="predicted"/>
<feature type="region of interest" description="Disordered" evidence="1">
    <location>
        <begin position="576"/>
        <end position="595"/>
    </location>
</feature>
<name>A0A4E0RBU9_FASHE</name>
<dbReference type="EMBL" id="JXXN02001410">
    <property type="protein sequence ID" value="THD24826.1"/>
    <property type="molecule type" value="Genomic_DNA"/>
</dbReference>
<evidence type="ECO:0000256" key="1">
    <source>
        <dbReference type="SAM" id="MobiDB-lite"/>
    </source>
</evidence>
<sequence>MTPPPSTSIRTSMIDAPARVTHRRMYTTQTAQELRPPWVTDYGYEKSPQVKSKNIPENYRPEPHSLGKACVRTQTTAFDGDGQVDSIAEVERNAITLCGSLPQPTRTRELMCTATQTEPTSVEETTGPKFSIHTSGPLGNALVSACPYTSAYLVKLDSSGKKWSKDSKSSVALNNRPPFYPPGPTTTTSTSQWVQFGSVPNFNRLDRIRQARDLYSRPKTRKLLYESNRERSKSIPNLIKCPAAKTNPSQPSNQVFTVPSLASSINAIDLGGYETQKLTGSSPGRLSRSMLSIKNVETPKNTHGRSQMRPFWSTVDVMDLTEPSVPESNLPFWHTGSFSGDNVDKIIVKVKPPLFGSKRVSAGSTNRRAVSLSNSGLIETGRSEPSAVTHRVNPQNRLKQLYTLQIELQRIIDRANDAVQSQEAESIGIQQNHSDCRPENTHTQSSIDSTVSIDKEESNQQRDMKFNDTKWVEGFYVEKSHHIYDHGNEGYKTLKCEPSKHVSVLRSNHFSSSLLGFHFPLTPADPPVSAVWDTQSDRVDLLRLFSVVDLLSLPNFKAETKAIAAQDQSNTIDGDGRCGQISVAEQPDRTRSRSRGRKILDAAVARISFGRSRSKSVPKSNSRGIEISGPIVGTRITSEMFGPSGFLTQNSVTESGQNNAVGVSDSKANGQSRLPLSSTGPMNPEEREQLLRTPQSWEGISSDRSLISLREPRSFSRHSSIRAVPQSPKTNATDRQCNRPTQKTTRNTATLIAKHGISLGRSILDAGAKSQEPVKGKGGSQCMLSGFDSCAGIHSLEN</sequence>
<organism evidence="2 3">
    <name type="scientific">Fasciola hepatica</name>
    <name type="common">Liver fluke</name>
    <dbReference type="NCBI Taxonomy" id="6192"/>
    <lineage>
        <taxon>Eukaryota</taxon>
        <taxon>Metazoa</taxon>
        <taxon>Spiralia</taxon>
        <taxon>Lophotrochozoa</taxon>
        <taxon>Platyhelminthes</taxon>
        <taxon>Trematoda</taxon>
        <taxon>Digenea</taxon>
        <taxon>Plagiorchiida</taxon>
        <taxon>Echinostomata</taxon>
        <taxon>Echinostomatoidea</taxon>
        <taxon>Fasciolidae</taxon>
        <taxon>Fasciola</taxon>
    </lineage>
</organism>
<feature type="compositionally biased region" description="Polar residues" evidence="1">
    <location>
        <begin position="423"/>
        <end position="433"/>
    </location>
</feature>
<feature type="region of interest" description="Disordered" evidence="1">
    <location>
        <begin position="649"/>
        <end position="686"/>
    </location>
</feature>
<feature type="region of interest" description="Disordered" evidence="1">
    <location>
        <begin position="161"/>
        <end position="191"/>
    </location>
</feature>
<dbReference type="AlphaFoldDB" id="A0A4E0RBU9"/>
<feature type="compositionally biased region" description="Polar residues" evidence="1">
    <location>
        <begin position="727"/>
        <end position="743"/>
    </location>
</feature>
<reference evidence="2" key="1">
    <citation type="submission" date="2019-03" db="EMBL/GenBank/DDBJ databases">
        <title>Improved annotation for the trematode Fasciola hepatica.</title>
        <authorList>
            <person name="Choi Y.-J."/>
            <person name="Martin J."/>
            <person name="Mitreva M."/>
        </authorList>
    </citation>
    <scope>NUCLEOTIDE SEQUENCE [LARGE SCALE GENOMIC DNA]</scope>
</reference>
<feature type="region of interest" description="Disordered" evidence="1">
    <location>
        <begin position="713"/>
        <end position="743"/>
    </location>
</feature>
<protein>
    <submittedName>
        <fullName evidence="2">Uncharacterized protein</fullName>
    </submittedName>
</protein>